<dbReference type="PROSITE" id="PS50105">
    <property type="entry name" value="SAM_DOMAIN"/>
    <property type="match status" value="2"/>
</dbReference>
<feature type="region of interest" description="Disordered" evidence="3">
    <location>
        <begin position="21"/>
        <end position="59"/>
    </location>
</feature>
<sequence length="585" mass="61725">MHLWESLESATTSHVFLQVQTDTNSSCSSTDDEVDEARDETDGDGASPSVVSSGNGEALHDTEARVLREIEALASTALQLPGGLTSTDKQPTLPPPLVGHANPIASSNRNSAASLDSGRGSAYATSSDGTKTVSTGVSATFPQPYHHVSTSVDYGQAKCPHLASGATPPYYMSPPASLCSPSRRTPQGYHRTPSAHPSASTCSSASSASSGASSGGSSCSSCSGASGNVSSDRTPVELLVNWLSSAGFSDYTTCLVSAGYDLSTLRRATPEDLNACGVTNPRHRQQLRARLSRLQLPENLPDHIPVSVFEWLSILNLTNYWPAFQSQGLLTFEKISVLTWEDLEEIGITKLGHQKKLILAVERLRRALAKRDEDQAGGGDSLTRHCRAQKHQVLSSPSHSATAAVPVVEEAEGGDGGLPDPTPPPPPAFQDPPLPGRKTSVDFSAAYGSSGSSHHRHHFSTSYLTDVERVPAGDGVGGEGSTKSDPLPRSAREGGSEEQSEGTHKSLQHPPQPPFSDVFLPTRQRHRAATAAATSATLAIPVSVANQMIPPLASGTAMDKDLQDMQDIRSMLDKLSEHLVPRGSP</sequence>
<protein>
    <recommendedName>
        <fullName evidence="4">SAM domain-containing protein</fullName>
    </recommendedName>
</protein>
<feature type="compositionally biased region" description="Acidic residues" evidence="3">
    <location>
        <begin position="30"/>
        <end position="43"/>
    </location>
</feature>
<dbReference type="Gene3D" id="1.10.150.50">
    <property type="entry name" value="Transcription Factor, Ets-1"/>
    <property type="match status" value="2"/>
</dbReference>
<feature type="compositionally biased region" description="Polar residues" evidence="3">
    <location>
        <begin position="123"/>
        <end position="135"/>
    </location>
</feature>
<dbReference type="OrthoDB" id="5314041at2759"/>
<accession>A0A158QWD3</accession>
<evidence type="ECO:0000313" key="5">
    <source>
        <dbReference type="EMBL" id="VDD83959.1"/>
    </source>
</evidence>
<feature type="compositionally biased region" description="Low complexity" evidence="3">
    <location>
        <begin position="198"/>
        <end position="207"/>
    </location>
</feature>
<feature type="domain" description="SAM" evidence="4">
    <location>
        <begin position="307"/>
        <end position="367"/>
    </location>
</feature>
<feature type="domain" description="SAM" evidence="4">
    <location>
        <begin position="234"/>
        <end position="297"/>
    </location>
</feature>
<proteinExistence type="predicted"/>
<dbReference type="PANTHER" id="PTHR24174">
    <property type="entry name" value="ANKYRIN REPEAT AND STERILE ALPHA MOTIF DOMAIN-CONTAINING PROTEIN 1"/>
    <property type="match status" value="1"/>
</dbReference>
<dbReference type="SMART" id="SM00454">
    <property type="entry name" value="SAM"/>
    <property type="match status" value="2"/>
</dbReference>
<feature type="region of interest" description="Disordered" evidence="3">
    <location>
        <begin position="81"/>
        <end position="135"/>
    </location>
</feature>
<feature type="region of interest" description="Disordered" evidence="3">
    <location>
        <begin position="411"/>
        <end position="530"/>
    </location>
</feature>
<evidence type="ECO:0000256" key="3">
    <source>
        <dbReference type="SAM" id="MobiDB-lite"/>
    </source>
</evidence>
<evidence type="ECO:0000313" key="6">
    <source>
        <dbReference type="Proteomes" id="UP000267029"/>
    </source>
</evidence>
<feature type="compositionally biased region" description="Low complexity" evidence="3">
    <location>
        <begin position="443"/>
        <end position="452"/>
    </location>
</feature>
<name>A0A158QWD3_MESCO</name>
<evidence type="ECO:0000259" key="4">
    <source>
        <dbReference type="PROSITE" id="PS50105"/>
    </source>
</evidence>
<dbReference type="STRING" id="53468.A0A158QWD3"/>
<keyword evidence="2" id="KW-0040">ANK repeat</keyword>
<evidence type="ECO:0000256" key="1">
    <source>
        <dbReference type="ARBA" id="ARBA00022737"/>
    </source>
</evidence>
<feature type="compositionally biased region" description="Polar residues" evidence="3">
    <location>
        <begin position="104"/>
        <end position="114"/>
    </location>
</feature>
<evidence type="ECO:0000256" key="2">
    <source>
        <dbReference type="ARBA" id="ARBA00023043"/>
    </source>
</evidence>
<keyword evidence="1" id="KW-0677">Repeat</keyword>
<dbReference type="InterPro" id="IPR033635">
    <property type="entry name" value="ANKS1/Caskin"/>
</dbReference>
<dbReference type="Proteomes" id="UP000267029">
    <property type="component" value="Unassembled WGS sequence"/>
</dbReference>
<dbReference type="InterPro" id="IPR001660">
    <property type="entry name" value="SAM"/>
</dbReference>
<dbReference type="AlphaFoldDB" id="A0A158QWD3"/>
<dbReference type="Pfam" id="PF00536">
    <property type="entry name" value="SAM_1"/>
    <property type="match status" value="2"/>
</dbReference>
<dbReference type="EMBL" id="UXSR01005904">
    <property type="protein sequence ID" value="VDD83959.1"/>
    <property type="molecule type" value="Genomic_DNA"/>
</dbReference>
<gene>
    <name evidence="5" type="ORF">MCOS_LOCUS9962</name>
</gene>
<organism evidence="5 6">
    <name type="scientific">Mesocestoides corti</name>
    <name type="common">Flatworm</name>
    <dbReference type="NCBI Taxonomy" id="53468"/>
    <lineage>
        <taxon>Eukaryota</taxon>
        <taxon>Metazoa</taxon>
        <taxon>Spiralia</taxon>
        <taxon>Lophotrochozoa</taxon>
        <taxon>Platyhelminthes</taxon>
        <taxon>Cestoda</taxon>
        <taxon>Eucestoda</taxon>
        <taxon>Cyclophyllidea</taxon>
        <taxon>Mesocestoididae</taxon>
        <taxon>Mesocestoides</taxon>
    </lineage>
</organism>
<dbReference type="SUPFAM" id="SSF47769">
    <property type="entry name" value="SAM/Pointed domain"/>
    <property type="match status" value="2"/>
</dbReference>
<reference evidence="5 6" key="1">
    <citation type="submission" date="2018-10" db="EMBL/GenBank/DDBJ databases">
        <authorList>
            <consortium name="Pathogen Informatics"/>
        </authorList>
    </citation>
    <scope>NUCLEOTIDE SEQUENCE [LARGE SCALE GENOMIC DNA]</scope>
</reference>
<feature type="region of interest" description="Disordered" evidence="3">
    <location>
        <begin position="177"/>
        <end position="207"/>
    </location>
</feature>
<dbReference type="PANTHER" id="PTHR24174:SF16">
    <property type="entry name" value="CASKIN-2"/>
    <property type="match status" value="1"/>
</dbReference>
<keyword evidence="6" id="KW-1185">Reference proteome</keyword>
<feature type="compositionally biased region" description="Pro residues" evidence="3">
    <location>
        <begin position="420"/>
        <end position="435"/>
    </location>
</feature>
<dbReference type="InterPro" id="IPR013761">
    <property type="entry name" value="SAM/pointed_sf"/>
</dbReference>